<dbReference type="AlphaFoldDB" id="A0A0F9LZ34"/>
<name>A0A0F9LZ34_9ZZZZ</name>
<evidence type="ECO:0000256" key="1">
    <source>
        <dbReference type="SAM" id="MobiDB-lite"/>
    </source>
</evidence>
<feature type="compositionally biased region" description="Basic and acidic residues" evidence="1">
    <location>
        <begin position="57"/>
        <end position="68"/>
    </location>
</feature>
<proteinExistence type="predicted"/>
<feature type="region of interest" description="Disordered" evidence="1">
    <location>
        <begin position="1"/>
        <end position="97"/>
    </location>
</feature>
<dbReference type="EMBL" id="LAZR01006405">
    <property type="protein sequence ID" value="KKM92341.1"/>
    <property type="molecule type" value="Genomic_DNA"/>
</dbReference>
<feature type="compositionally biased region" description="Basic and acidic residues" evidence="1">
    <location>
        <begin position="11"/>
        <end position="23"/>
    </location>
</feature>
<sequence length="97" mass="11052">MSNLTDLYGNSDKKRPKESREKIPGAATDFFDREHKFHDGFKTGRTKGDNPQFTEEGLDHYNTEKDELTPPESFDPSTPLHRYTPDTPFFNPGEGSS</sequence>
<feature type="compositionally biased region" description="Basic and acidic residues" evidence="1">
    <location>
        <begin position="30"/>
        <end position="48"/>
    </location>
</feature>
<evidence type="ECO:0000313" key="2">
    <source>
        <dbReference type="EMBL" id="KKM92341.1"/>
    </source>
</evidence>
<protein>
    <submittedName>
        <fullName evidence="2">Uncharacterized protein</fullName>
    </submittedName>
</protein>
<organism evidence="2">
    <name type="scientific">marine sediment metagenome</name>
    <dbReference type="NCBI Taxonomy" id="412755"/>
    <lineage>
        <taxon>unclassified sequences</taxon>
        <taxon>metagenomes</taxon>
        <taxon>ecological metagenomes</taxon>
    </lineage>
</organism>
<comment type="caution">
    <text evidence="2">The sequence shown here is derived from an EMBL/GenBank/DDBJ whole genome shotgun (WGS) entry which is preliminary data.</text>
</comment>
<gene>
    <name evidence="2" type="ORF">LCGC14_1219360</name>
</gene>
<accession>A0A0F9LZ34</accession>
<reference evidence="2" key="1">
    <citation type="journal article" date="2015" name="Nature">
        <title>Complex archaea that bridge the gap between prokaryotes and eukaryotes.</title>
        <authorList>
            <person name="Spang A."/>
            <person name="Saw J.H."/>
            <person name="Jorgensen S.L."/>
            <person name="Zaremba-Niedzwiedzka K."/>
            <person name="Martijn J."/>
            <person name="Lind A.E."/>
            <person name="van Eijk R."/>
            <person name="Schleper C."/>
            <person name="Guy L."/>
            <person name="Ettema T.J."/>
        </authorList>
    </citation>
    <scope>NUCLEOTIDE SEQUENCE</scope>
</reference>